<evidence type="ECO:0000259" key="7">
    <source>
        <dbReference type="Pfam" id="PF01478"/>
    </source>
</evidence>
<feature type="transmembrane region" description="Helical" evidence="6">
    <location>
        <begin position="56"/>
        <end position="77"/>
    </location>
</feature>
<keyword evidence="4 6" id="KW-1133">Transmembrane helix</keyword>
<keyword evidence="3 6" id="KW-0812">Transmembrane</keyword>
<keyword evidence="2" id="KW-1003">Cell membrane</keyword>
<dbReference type="Gene3D" id="1.20.120.1220">
    <property type="match status" value="1"/>
</dbReference>
<dbReference type="RefSeq" id="WP_207044484.1">
    <property type="nucleotide sequence ID" value="NZ_JAFLNC010000002.1"/>
</dbReference>
<dbReference type="InterPro" id="IPR000045">
    <property type="entry name" value="Prepilin_IV_endopep_pep"/>
</dbReference>
<comment type="subcellular location">
    <subcellularLocation>
        <location evidence="1">Cell membrane</location>
        <topology evidence="1">Multi-pass membrane protein</topology>
    </subcellularLocation>
</comment>
<dbReference type="InterPro" id="IPR052218">
    <property type="entry name" value="Preflagellin_Peptidase"/>
</dbReference>
<feature type="transmembrane region" description="Helical" evidence="6">
    <location>
        <begin position="29"/>
        <end position="49"/>
    </location>
</feature>
<dbReference type="Proteomes" id="UP000664761">
    <property type="component" value="Unassembled WGS sequence"/>
</dbReference>
<gene>
    <name evidence="8" type="ORF">J0X12_09020</name>
</gene>
<keyword evidence="5 6" id="KW-0472">Membrane</keyword>
<evidence type="ECO:0000256" key="1">
    <source>
        <dbReference type="ARBA" id="ARBA00004651"/>
    </source>
</evidence>
<dbReference type="PANTHER" id="PTHR36506">
    <property type="entry name" value="PREFLAGELLIN PEPTIDASE"/>
    <property type="match status" value="1"/>
</dbReference>
<protein>
    <submittedName>
        <fullName evidence="8">Prepilin peptidase</fullName>
    </submittedName>
</protein>
<dbReference type="PANTHER" id="PTHR36506:SF1">
    <property type="entry name" value="PREFLAGELLIN PEPTIDASE"/>
    <property type="match status" value="1"/>
</dbReference>
<comment type="caution">
    <text evidence="8">The sequence shown here is derived from an EMBL/GenBank/DDBJ whole genome shotgun (WGS) entry which is preliminary data.</text>
</comment>
<keyword evidence="9" id="KW-1185">Reference proteome</keyword>
<evidence type="ECO:0000256" key="3">
    <source>
        <dbReference type="ARBA" id="ARBA00022692"/>
    </source>
</evidence>
<organism evidence="8 9">
    <name type="scientific">Sneathiella sedimenti</name>
    <dbReference type="NCBI Taxonomy" id="2816034"/>
    <lineage>
        <taxon>Bacteria</taxon>
        <taxon>Pseudomonadati</taxon>
        <taxon>Pseudomonadota</taxon>
        <taxon>Alphaproteobacteria</taxon>
        <taxon>Sneathiellales</taxon>
        <taxon>Sneathiellaceae</taxon>
        <taxon>Sneathiella</taxon>
    </lineage>
</organism>
<accession>A0ABS3F5F9</accession>
<evidence type="ECO:0000313" key="8">
    <source>
        <dbReference type="EMBL" id="MBO0333754.1"/>
    </source>
</evidence>
<name>A0ABS3F5F9_9PROT</name>
<evidence type="ECO:0000256" key="5">
    <source>
        <dbReference type="ARBA" id="ARBA00023136"/>
    </source>
</evidence>
<dbReference type="EMBL" id="JAFLNC010000002">
    <property type="protein sequence ID" value="MBO0333754.1"/>
    <property type="molecule type" value="Genomic_DNA"/>
</dbReference>
<feature type="domain" description="Prepilin type IV endopeptidase peptidase" evidence="7">
    <location>
        <begin position="8"/>
        <end position="110"/>
    </location>
</feature>
<evidence type="ECO:0000313" key="9">
    <source>
        <dbReference type="Proteomes" id="UP000664761"/>
    </source>
</evidence>
<feature type="transmembrane region" description="Helical" evidence="6">
    <location>
        <begin position="97"/>
        <end position="117"/>
    </location>
</feature>
<evidence type="ECO:0000256" key="2">
    <source>
        <dbReference type="ARBA" id="ARBA00022475"/>
    </source>
</evidence>
<evidence type="ECO:0000256" key="4">
    <source>
        <dbReference type="ARBA" id="ARBA00022989"/>
    </source>
</evidence>
<sequence length="166" mass="17772">MTSFYPFLAIILLWLAAYTDMTRRLIRNWVSLAVLLLFILYATFTSVPLDIMGHILWAGTLFGLMLVGFALGKIGGGDVKLATVVMLWAGPGAGPEFLVITALCGGLLALFIVIPILRMIHEWASSPFLKYGLMTEEGLSPSVPYGVAIAAGGTVALSRIPLQGMG</sequence>
<dbReference type="Pfam" id="PF01478">
    <property type="entry name" value="Peptidase_A24"/>
    <property type="match status" value="1"/>
</dbReference>
<proteinExistence type="predicted"/>
<reference evidence="8 9" key="1">
    <citation type="submission" date="2021-03" db="EMBL/GenBank/DDBJ databases">
        <title>Sneathiella sp. CAU 1612 isolated from Kang Won-do.</title>
        <authorList>
            <person name="Kim W."/>
        </authorList>
    </citation>
    <scope>NUCLEOTIDE SEQUENCE [LARGE SCALE GENOMIC DNA]</scope>
    <source>
        <strain evidence="8 9">CAU 1612</strain>
    </source>
</reference>
<evidence type="ECO:0000256" key="6">
    <source>
        <dbReference type="SAM" id="Phobius"/>
    </source>
</evidence>